<proteinExistence type="predicted"/>
<reference evidence="1" key="1">
    <citation type="submission" date="2020-04" db="EMBL/GenBank/DDBJ databases">
        <title>Hybrid Assembly of Korean Phytophthora infestans isolates.</title>
        <authorList>
            <person name="Prokchorchik M."/>
            <person name="Lee Y."/>
            <person name="Seo J."/>
            <person name="Cho J.-H."/>
            <person name="Park Y.-E."/>
            <person name="Jang D.-C."/>
            <person name="Im J.-S."/>
            <person name="Choi J.-G."/>
            <person name="Park H.-J."/>
            <person name="Lee G.-B."/>
            <person name="Lee Y.-G."/>
            <person name="Hong S.-Y."/>
            <person name="Cho K."/>
            <person name="Sohn K.H."/>
        </authorList>
    </citation>
    <scope>NUCLEOTIDE SEQUENCE</scope>
    <source>
        <strain evidence="1">KR_1_A1</strain>
    </source>
</reference>
<organism evidence="1 2">
    <name type="scientific">Phytophthora infestans</name>
    <name type="common">Potato late blight agent</name>
    <name type="synonym">Botrytis infestans</name>
    <dbReference type="NCBI Taxonomy" id="4787"/>
    <lineage>
        <taxon>Eukaryota</taxon>
        <taxon>Sar</taxon>
        <taxon>Stramenopiles</taxon>
        <taxon>Oomycota</taxon>
        <taxon>Peronosporomycetes</taxon>
        <taxon>Peronosporales</taxon>
        <taxon>Peronosporaceae</taxon>
        <taxon>Phytophthora</taxon>
    </lineage>
</organism>
<sequence length="83" mass="9375">MPLLQWRSSYEWREKRRTPTLQQTSLEESPKLLETLVSPAPLNYVFSHPQQVEASAQTLVKDLRARKGVRTSSDGDTSSVSSS</sequence>
<dbReference type="Proteomes" id="UP000602510">
    <property type="component" value="Unassembled WGS sequence"/>
</dbReference>
<dbReference type="AlphaFoldDB" id="A0A833WJJ5"/>
<evidence type="ECO:0000313" key="2">
    <source>
        <dbReference type="Proteomes" id="UP000602510"/>
    </source>
</evidence>
<keyword evidence="2" id="KW-1185">Reference proteome</keyword>
<dbReference type="EMBL" id="WSZM01000226">
    <property type="protein sequence ID" value="KAF4037895.1"/>
    <property type="molecule type" value="Genomic_DNA"/>
</dbReference>
<name>A0A833WJJ5_PHYIN</name>
<evidence type="ECO:0000313" key="1">
    <source>
        <dbReference type="EMBL" id="KAF4037895.1"/>
    </source>
</evidence>
<protein>
    <submittedName>
        <fullName evidence="1">Uncharacterized protein</fullName>
    </submittedName>
</protein>
<comment type="caution">
    <text evidence="1">The sequence shown here is derived from an EMBL/GenBank/DDBJ whole genome shotgun (WGS) entry which is preliminary data.</text>
</comment>
<accession>A0A833WJJ5</accession>
<gene>
    <name evidence="1" type="ORF">GN244_ATG10022</name>
</gene>